<dbReference type="Pfam" id="PF00170">
    <property type="entry name" value="bZIP_1"/>
    <property type="match status" value="1"/>
</dbReference>
<feature type="coiled-coil region" evidence="7">
    <location>
        <begin position="473"/>
        <end position="500"/>
    </location>
</feature>
<dbReference type="InterPro" id="IPR043452">
    <property type="entry name" value="BZIP46-like"/>
</dbReference>
<feature type="compositionally biased region" description="Gly residues" evidence="8">
    <location>
        <begin position="413"/>
        <end position="440"/>
    </location>
</feature>
<reference evidence="10" key="1">
    <citation type="submission" date="2017-07" db="EMBL/GenBank/DDBJ databases">
        <title>Taro Niue Genome Assembly and Annotation.</title>
        <authorList>
            <person name="Atibalentja N."/>
            <person name="Keating K."/>
            <person name="Fields C.J."/>
        </authorList>
    </citation>
    <scope>NUCLEOTIDE SEQUENCE</scope>
    <source>
        <strain evidence="10">Niue_2</strain>
        <tissue evidence="10">Leaf</tissue>
    </source>
</reference>
<dbReference type="InterPro" id="IPR004827">
    <property type="entry name" value="bZIP"/>
</dbReference>
<keyword evidence="5" id="KW-0804">Transcription</keyword>
<dbReference type="PROSITE" id="PS00036">
    <property type="entry name" value="BZIP_BASIC"/>
    <property type="match status" value="1"/>
</dbReference>
<dbReference type="FunFam" id="1.20.5.170:FF:000036">
    <property type="entry name" value="ABSCISIC ACID-INSENSITIVE 5-like protein 2"/>
    <property type="match status" value="1"/>
</dbReference>
<evidence type="ECO:0000256" key="5">
    <source>
        <dbReference type="ARBA" id="ARBA00023163"/>
    </source>
</evidence>
<dbReference type="InterPro" id="IPR046347">
    <property type="entry name" value="bZIP_sf"/>
</dbReference>
<evidence type="ECO:0000256" key="4">
    <source>
        <dbReference type="ARBA" id="ARBA00023125"/>
    </source>
</evidence>
<evidence type="ECO:0000256" key="7">
    <source>
        <dbReference type="SAM" id="Coils"/>
    </source>
</evidence>
<dbReference type="GO" id="GO:0045893">
    <property type="term" value="P:positive regulation of DNA-templated transcription"/>
    <property type="evidence" value="ECO:0007669"/>
    <property type="project" value="InterPro"/>
</dbReference>
<dbReference type="Gene3D" id="1.20.5.170">
    <property type="match status" value="1"/>
</dbReference>
<dbReference type="PROSITE" id="PS50217">
    <property type="entry name" value="BZIP"/>
    <property type="match status" value="1"/>
</dbReference>
<keyword evidence="6" id="KW-0539">Nucleus</keyword>
<dbReference type="GO" id="GO:0003700">
    <property type="term" value="F:DNA-binding transcription factor activity"/>
    <property type="evidence" value="ECO:0007669"/>
    <property type="project" value="InterPro"/>
</dbReference>
<evidence type="ECO:0000256" key="1">
    <source>
        <dbReference type="ARBA" id="ARBA00004123"/>
    </source>
</evidence>
<feature type="region of interest" description="Disordered" evidence="8">
    <location>
        <begin position="413"/>
        <end position="445"/>
    </location>
</feature>
<keyword evidence="7" id="KW-0175">Coiled coil</keyword>
<dbReference type="PANTHER" id="PTHR22952">
    <property type="entry name" value="CAMP-RESPONSE ELEMENT BINDING PROTEIN-RELATED"/>
    <property type="match status" value="1"/>
</dbReference>
<dbReference type="Proteomes" id="UP000652761">
    <property type="component" value="Unassembled WGS sequence"/>
</dbReference>
<accession>A0A843XEW4</accession>
<dbReference type="AlphaFoldDB" id="A0A843XEW4"/>
<keyword evidence="2" id="KW-0938">Abscisic acid signaling pathway</keyword>
<proteinExistence type="predicted"/>
<feature type="domain" description="BZIP" evidence="9">
    <location>
        <begin position="455"/>
        <end position="500"/>
    </location>
</feature>
<dbReference type="EMBL" id="NMUH01007924">
    <property type="protein sequence ID" value="MQM18034.1"/>
    <property type="molecule type" value="Genomic_DNA"/>
</dbReference>
<keyword evidence="4" id="KW-0238">DNA-binding</keyword>
<evidence type="ECO:0000313" key="11">
    <source>
        <dbReference type="Proteomes" id="UP000652761"/>
    </source>
</evidence>
<sequence length="529" mass="57421">MAESLYLLHHLPCEAHAPTSGSRCFPPPGCGESLRPLVRFSPPPAKLLMGAWEDLLQQLFEQEGILRRSDEITFLVRSRGKAAVFNGGGGGAFCFFNCTTAETEAKVEAHPSTMASPADEHNVAAAAEACEATGESHNPMLHQDRRRRPPETQAAADPEHRPLAKQSSLLSLTLDEIQTTVCEPGKSFGSMNLDELLTNIWTIEKGSPDGGGVMPASVQPGVPDAAADGAGSLPQASLCREGSLTMIKPPLRRKTVDEVWSEIHREEQQALQGDMQIQQHQDLAEGVPRHPALGEMTLEDFLVKAGVVRESGCPPLSPPPPLNQFPLQSPPLQQQDRYDFSEGYTRAGCGGTPMPTVGYGDHHNQPTTPANGVYHGHRRQQKRLLVNDHVGVGSPVSPVSSDGFGAVQVGSGNVGGERWGGSRRGGGSGAEPVGMSGGSGGRKRILDGRPLEKVVERRQRRMMKNRESAARSRARKQAYTVELEKELDFLKEENARLQEEQLLESMAEQSEVSLHRNARILRQCCSCVW</sequence>
<gene>
    <name evidence="10" type="ORF">Taro_051020</name>
</gene>
<dbReference type="GO" id="GO:0003677">
    <property type="term" value="F:DNA binding"/>
    <property type="evidence" value="ECO:0007669"/>
    <property type="project" value="UniProtKB-KW"/>
</dbReference>
<dbReference type="PANTHER" id="PTHR22952:SF175">
    <property type="entry name" value="PROTEIN ABSCISIC ACID-INSENSITIVE 5"/>
    <property type="match status" value="1"/>
</dbReference>
<dbReference type="GO" id="GO:0009738">
    <property type="term" value="P:abscisic acid-activated signaling pathway"/>
    <property type="evidence" value="ECO:0007669"/>
    <property type="project" value="UniProtKB-KW"/>
</dbReference>
<dbReference type="SMART" id="SM00338">
    <property type="entry name" value="BRLZ"/>
    <property type="match status" value="1"/>
</dbReference>
<keyword evidence="11" id="KW-1185">Reference proteome</keyword>
<evidence type="ECO:0000256" key="2">
    <source>
        <dbReference type="ARBA" id="ARBA00022682"/>
    </source>
</evidence>
<dbReference type="SUPFAM" id="SSF57959">
    <property type="entry name" value="Leucine zipper domain"/>
    <property type="match status" value="1"/>
</dbReference>
<organism evidence="10 11">
    <name type="scientific">Colocasia esculenta</name>
    <name type="common">Wild taro</name>
    <name type="synonym">Arum esculentum</name>
    <dbReference type="NCBI Taxonomy" id="4460"/>
    <lineage>
        <taxon>Eukaryota</taxon>
        <taxon>Viridiplantae</taxon>
        <taxon>Streptophyta</taxon>
        <taxon>Embryophyta</taxon>
        <taxon>Tracheophyta</taxon>
        <taxon>Spermatophyta</taxon>
        <taxon>Magnoliopsida</taxon>
        <taxon>Liliopsida</taxon>
        <taxon>Araceae</taxon>
        <taxon>Aroideae</taxon>
        <taxon>Colocasieae</taxon>
        <taxon>Colocasia</taxon>
    </lineage>
</organism>
<evidence type="ECO:0000313" key="10">
    <source>
        <dbReference type="EMBL" id="MQM18034.1"/>
    </source>
</evidence>
<name>A0A843XEW4_COLES</name>
<evidence type="ECO:0000259" key="9">
    <source>
        <dbReference type="PROSITE" id="PS50217"/>
    </source>
</evidence>
<comment type="subcellular location">
    <subcellularLocation>
        <location evidence="1">Nucleus</location>
    </subcellularLocation>
</comment>
<dbReference type="GO" id="GO:0005634">
    <property type="term" value="C:nucleus"/>
    <property type="evidence" value="ECO:0007669"/>
    <property type="project" value="UniProtKB-SubCell"/>
</dbReference>
<dbReference type="OrthoDB" id="644067at2759"/>
<comment type="caution">
    <text evidence="10">The sequence shown here is derived from an EMBL/GenBank/DDBJ whole genome shotgun (WGS) entry which is preliminary data.</text>
</comment>
<feature type="region of interest" description="Disordered" evidence="8">
    <location>
        <begin position="130"/>
        <end position="164"/>
    </location>
</feature>
<evidence type="ECO:0000256" key="6">
    <source>
        <dbReference type="ARBA" id="ARBA00023242"/>
    </source>
</evidence>
<evidence type="ECO:0000256" key="8">
    <source>
        <dbReference type="SAM" id="MobiDB-lite"/>
    </source>
</evidence>
<evidence type="ECO:0000256" key="3">
    <source>
        <dbReference type="ARBA" id="ARBA00023015"/>
    </source>
</evidence>
<keyword evidence="3" id="KW-0805">Transcription regulation</keyword>
<protein>
    <recommendedName>
        <fullName evidence="9">BZIP domain-containing protein</fullName>
    </recommendedName>
</protein>
<dbReference type="CDD" id="cd14707">
    <property type="entry name" value="bZIP_plant_BZIP46"/>
    <property type="match status" value="1"/>
</dbReference>